<evidence type="ECO:0000256" key="1">
    <source>
        <dbReference type="ARBA" id="ARBA00004606"/>
    </source>
</evidence>
<evidence type="ECO:0000256" key="5">
    <source>
        <dbReference type="ARBA" id="ARBA00023180"/>
    </source>
</evidence>
<evidence type="ECO:0000256" key="3">
    <source>
        <dbReference type="ARBA" id="ARBA00022679"/>
    </source>
</evidence>
<name>A0A445CXD6_ARAHY</name>
<dbReference type="PANTHER" id="PTHR31042">
    <property type="entry name" value="CORE-2/I-BRANCHING BETA-1,6-N-ACETYLGLUCOSAMINYLTRANSFERASE FAMILY PROTEIN-RELATED"/>
    <property type="match status" value="1"/>
</dbReference>
<sequence>MSDKELLWRASFGPRIKDYPFKRVPKVAFMFLTKGPLPLAPLWERFFKGNERLYSIYVHSLPSFQPQFSHSSVFYNRQIPSKVAFAHNGDDSECVLMISLEDEFEGRCDRNLQLLIL</sequence>
<dbReference type="GO" id="GO:0016757">
    <property type="term" value="F:glycosyltransferase activity"/>
    <property type="evidence" value="ECO:0007669"/>
    <property type="project" value="UniProtKB-KW"/>
</dbReference>
<comment type="caution">
    <text evidence="6">The sequence shown here is derived from an EMBL/GenBank/DDBJ whole genome shotgun (WGS) entry which is preliminary data.</text>
</comment>
<dbReference type="InterPro" id="IPR003406">
    <property type="entry name" value="Glyco_trans_14"/>
</dbReference>
<keyword evidence="3" id="KW-0808">Transferase</keyword>
<evidence type="ECO:0000256" key="2">
    <source>
        <dbReference type="ARBA" id="ARBA00022676"/>
    </source>
</evidence>
<protein>
    <submittedName>
        <fullName evidence="6">Uncharacterized protein</fullName>
    </submittedName>
</protein>
<dbReference type="STRING" id="3818.A0A445CXD6"/>
<dbReference type="AlphaFoldDB" id="A0A445CXD6"/>
<dbReference type="Pfam" id="PF02485">
    <property type="entry name" value="Branch"/>
    <property type="match status" value="1"/>
</dbReference>
<dbReference type="InterPro" id="IPR044174">
    <property type="entry name" value="BC10-like"/>
</dbReference>
<comment type="subcellular location">
    <subcellularLocation>
        <location evidence="1">Membrane</location>
        <topology evidence="1">Single-pass type II membrane protein</topology>
    </subcellularLocation>
</comment>
<evidence type="ECO:0000313" key="7">
    <source>
        <dbReference type="Proteomes" id="UP000289738"/>
    </source>
</evidence>
<keyword evidence="5" id="KW-0325">Glycoprotein</keyword>
<dbReference type="PANTHER" id="PTHR31042:SF8">
    <property type="entry name" value="CORE-2_I-BRANCHING BETA-1,6-N-ACETYLGLUCOSAMINYLTRANSFERASE FAMILY PROTEIN"/>
    <property type="match status" value="1"/>
</dbReference>
<proteinExistence type="predicted"/>
<evidence type="ECO:0000256" key="4">
    <source>
        <dbReference type="ARBA" id="ARBA00023136"/>
    </source>
</evidence>
<reference evidence="6 7" key="1">
    <citation type="submission" date="2019-01" db="EMBL/GenBank/DDBJ databases">
        <title>Sequencing of cultivated peanut Arachis hypogaea provides insights into genome evolution and oil improvement.</title>
        <authorList>
            <person name="Chen X."/>
        </authorList>
    </citation>
    <scope>NUCLEOTIDE SEQUENCE [LARGE SCALE GENOMIC DNA]</scope>
    <source>
        <strain evidence="7">cv. Fuhuasheng</strain>
        <tissue evidence="6">Leaves</tissue>
    </source>
</reference>
<evidence type="ECO:0000313" key="6">
    <source>
        <dbReference type="EMBL" id="RYR55575.1"/>
    </source>
</evidence>
<organism evidence="6 7">
    <name type="scientific">Arachis hypogaea</name>
    <name type="common">Peanut</name>
    <dbReference type="NCBI Taxonomy" id="3818"/>
    <lineage>
        <taxon>Eukaryota</taxon>
        <taxon>Viridiplantae</taxon>
        <taxon>Streptophyta</taxon>
        <taxon>Embryophyta</taxon>
        <taxon>Tracheophyta</taxon>
        <taxon>Spermatophyta</taxon>
        <taxon>Magnoliopsida</taxon>
        <taxon>eudicotyledons</taxon>
        <taxon>Gunneridae</taxon>
        <taxon>Pentapetalae</taxon>
        <taxon>rosids</taxon>
        <taxon>fabids</taxon>
        <taxon>Fabales</taxon>
        <taxon>Fabaceae</taxon>
        <taxon>Papilionoideae</taxon>
        <taxon>50 kb inversion clade</taxon>
        <taxon>dalbergioids sensu lato</taxon>
        <taxon>Dalbergieae</taxon>
        <taxon>Pterocarpus clade</taxon>
        <taxon>Arachis</taxon>
    </lineage>
</organism>
<gene>
    <name evidence="6" type="ORF">Ahy_A06g030766</name>
</gene>
<accession>A0A445CXD6</accession>
<dbReference type="EMBL" id="SDMP01000006">
    <property type="protein sequence ID" value="RYR55575.1"/>
    <property type="molecule type" value="Genomic_DNA"/>
</dbReference>
<keyword evidence="7" id="KW-1185">Reference proteome</keyword>
<keyword evidence="2" id="KW-0328">Glycosyltransferase</keyword>
<keyword evidence="4" id="KW-0472">Membrane</keyword>
<dbReference type="Proteomes" id="UP000289738">
    <property type="component" value="Chromosome A06"/>
</dbReference>
<dbReference type="GO" id="GO:0016020">
    <property type="term" value="C:membrane"/>
    <property type="evidence" value="ECO:0007669"/>
    <property type="project" value="UniProtKB-SubCell"/>
</dbReference>